<dbReference type="GO" id="GO:0008237">
    <property type="term" value="F:metallopeptidase activity"/>
    <property type="evidence" value="ECO:0007669"/>
    <property type="project" value="UniProtKB-KW"/>
</dbReference>
<evidence type="ECO:0000256" key="2">
    <source>
        <dbReference type="ARBA" id="ARBA00008721"/>
    </source>
</evidence>
<evidence type="ECO:0000256" key="1">
    <source>
        <dbReference type="ARBA" id="ARBA00003174"/>
    </source>
</evidence>
<evidence type="ECO:0000256" key="9">
    <source>
        <dbReference type="ARBA" id="ARBA00023157"/>
    </source>
</evidence>
<dbReference type="SUPFAM" id="SSF55486">
    <property type="entry name" value="Metalloproteases ('zincins'), catalytic domain"/>
    <property type="match status" value="1"/>
</dbReference>
<feature type="domain" description="Peptidase M43 pregnancy-associated plasma-A" evidence="11">
    <location>
        <begin position="189"/>
        <end position="268"/>
    </location>
</feature>
<evidence type="ECO:0000259" key="11">
    <source>
        <dbReference type="Pfam" id="PF05572"/>
    </source>
</evidence>
<evidence type="ECO:0000256" key="8">
    <source>
        <dbReference type="ARBA" id="ARBA00023049"/>
    </source>
</evidence>
<evidence type="ECO:0000313" key="13">
    <source>
        <dbReference type="Proteomes" id="UP000078544"/>
    </source>
</evidence>
<keyword evidence="5 10" id="KW-0732">Signal</keyword>
<dbReference type="GO" id="GO:0046872">
    <property type="term" value="F:metal ion binding"/>
    <property type="evidence" value="ECO:0007669"/>
    <property type="project" value="UniProtKB-KW"/>
</dbReference>
<keyword evidence="3 12" id="KW-0645">Protease</keyword>
<sequence>MTLWPFALGLAALVTISRGHVLVPNVQCGTPDPTDELIMVAQQAARNESLLTGAGLTPKDVINVPMYIHVVSSSKDNFTKEEAIVESIKVMNDNFAKTGFHFNLKKIDYTANASWSDDQDRMAMYTQLRKGDYGTLNIFFLDRVYASSPDDRGKRERVDGQCAFPTVIEDEDVITKDGCIVAADVLADKQTTTHEVGHWLGLYHTFHNGCDGDGDFVDDTPYCRASFSCNESAKSCLNKPGNDPVHNFMSYGSCRNEFTPGQAARAKNQYYHFRA</sequence>
<name>A0A166UCU6_9HYPO</name>
<feature type="chain" id="PRO_5007880506" evidence="10">
    <location>
        <begin position="20"/>
        <end position="275"/>
    </location>
</feature>
<evidence type="ECO:0000256" key="10">
    <source>
        <dbReference type="SAM" id="SignalP"/>
    </source>
</evidence>
<comment type="similarity">
    <text evidence="2">Belongs to the peptidase M43B family.</text>
</comment>
<comment type="function">
    <text evidence="1">Secreted metalloproteinase that allows assimilation of proteinaceous substrates.</text>
</comment>
<comment type="caution">
    <text evidence="12">The sequence shown here is derived from an EMBL/GenBank/DDBJ whole genome shotgun (WGS) entry which is preliminary data.</text>
</comment>
<keyword evidence="13" id="KW-1185">Reference proteome</keyword>
<evidence type="ECO:0000256" key="6">
    <source>
        <dbReference type="ARBA" id="ARBA00022801"/>
    </source>
</evidence>
<dbReference type="Gene3D" id="3.40.390.10">
    <property type="entry name" value="Collagenase (Catalytic Domain)"/>
    <property type="match status" value="1"/>
</dbReference>
<keyword evidence="7" id="KW-0862">Zinc</keyword>
<protein>
    <submittedName>
        <fullName evidence="12">Metalloprotease 1</fullName>
    </submittedName>
</protein>
<dbReference type="Proteomes" id="UP000078544">
    <property type="component" value="Unassembled WGS sequence"/>
</dbReference>
<keyword evidence="8 12" id="KW-0482">Metalloprotease</keyword>
<dbReference type="OrthoDB" id="536211at2759"/>
<evidence type="ECO:0000256" key="5">
    <source>
        <dbReference type="ARBA" id="ARBA00022729"/>
    </source>
</evidence>
<gene>
    <name evidence="12" type="ORF">AAL_01684</name>
</gene>
<evidence type="ECO:0000256" key="7">
    <source>
        <dbReference type="ARBA" id="ARBA00022833"/>
    </source>
</evidence>
<dbReference type="EMBL" id="AZGY01000002">
    <property type="protein sequence ID" value="OAA32352.1"/>
    <property type="molecule type" value="Genomic_DNA"/>
</dbReference>
<dbReference type="InterPro" id="IPR024079">
    <property type="entry name" value="MetalloPept_cat_dom_sf"/>
</dbReference>
<dbReference type="InterPro" id="IPR008754">
    <property type="entry name" value="Peptidase_M43"/>
</dbReference>
<evidence type="ECO:0000313" key="12">
    <source>
        <dbReference type="EMBL" id="OAA32352.1"/>
    </source>
</evidence>
<dbReference type="AlphaFoldDB" id="A0A166UCU6"/>
<reference evidence="12 13" key="1">
    <citation type="journal article" date="2016" name="Genome Biol. Evol.">
        <title>Divergent and convergent evolution of fungal pathogenicity.</title>
        <authorList>
            <person name="Shang Y."/>
            <person name="Xiao G."/>
            <person name="Zheng P."/>
            <person name="Cen K."/>
            <person name="Zhan S."/>
            <person name="Wang C."/>
        </authorList>
    </citation>
    <scope>NUCLEOTIDE SEQUENCE [LARGE SCALE GENOMIC DNA]</scope>
    <source>
        <strain evidence="12 13">RCEF 2490</strain>
    </source>
</reference>
<evidence type="ECO:0000256" key="4">
    <source>
        <dbReference type="ARBA" id="ARBA00022723"/>
    </source>
</evidence>
<dbReference type="GO" id="GO:0006508">
    <property type="term" value="P:proteolysis"/>
    <property type="evidence" value="ECO:0007669"/>
    <property type="project" value="UniProtKB-KW"/>
</dbReference>
<dbReference type="PANTHER" id="PTHR47466">
    <property type="match status" value="1"/>
</dbReference>
<organism evidence="12 13">
    <name type="scientific">Moelleriella libera RCEF 2490</name>
    <dbReference type="NCBI Taxonomy" id="1081109"/>
    <lineage>
        <taxon>Eukaryota</taxon>
        <taxon>Fungi</taxon>
        <taxon>Dikarya</taxon>
        <taxon>Ascomycota</taxon>
        <taxon>Pezizomycotina</taxon>
        <taxon>Sordariomycetes</taxon>
        <taxon>Hypocreomycetidae</taxon>
        <taxon>Hypocreales</taxon>
        <taxon>Clavicipitaceae</taxon>
        <taxon>Moelleriella</taxon>
    </lineage>
</organism>
<keyword evidence="9" id="KW-1015">Disulfide bond</keyword>
<keyword evidence="6" id="KW-0378">Hydrolase</keyword>
<feature type="signal peptide" evidence="10">
    <location>
        <begin position="1"/>
        <end position="19"/>
    </location>
</feature>
<dbReference type="Pfam" id="PF05572">
    <property type="entry name" value="Peptidase_M43"/>
    <property type="match status" value="1"/>
</dbReference>
<keyword evidence="4" id="KW-0479">Metal-binding</keyword>
<dbReference type="PANTHER" id="PTHR47466:SF1">
    <property type="entry name" value="METALLOPROTEASE MEP1 (AFU_ORTHOLOGUE AFUA_1G07730)-RELATED"/>
    <property type="match status" value="1"/>
</dbReference>
<accession>A0A166UCU6</accession>
<evidence type="ECO:0000256" key="3">
    <source>
        <dbReference type="ARBA" id="ARBA00022670"/>
    </source>
</evidence>
<proteinExistence type="inferred from homology"/>